<dbReference type="RefSeq" id="WP_108775016.1">
    <property type="nucleotide sequence ID" value="NZ_JALBUR010000010.1"/>
</dbReference>
<dbReference type="GO" id="GO:0005524">
    <property type="term" value="F:ATP binding"/>
    <property type="evidence" value="ECO:0007669"/>
    <property type="project" value="UniProtKB-KW"/>
</dbReference>
<evidence type="ECO:0000256" key="2">
    <source>
        <dbReference type="ARBA" id="ARBA00022679"/>
    </source>
</evidence>
<dbReference type="InterPro" id="IPR017583">
    <property type="entry name" value="Tagatose/fructose_Pkinase"/>
</dbReference>
<sequence length="308" mass="34278">MICTCTLNPSLDYFMEGDRQLQPGKLNRSQLEYYEAGGKGINVSIVLNNLGIPTRAFGFIGGFTKDFYIDLLAKYEFIRPNFTYTEGHTRINVKLRNQDESTDINATGPYITDVDMQNLMGKVSRLSEGDYLVLAGNTQDYLVEDVKKMLQDAVREKVRVCMDTDPRLMKDMLGAGLFMIKTTPAELSSMVDFPLDDEAALIKAGRQLHDDGVQNVLILSENRDALLVCDKGVYGAALQRESKAVNTVGTGDALVAGFLMDYLRSREPVDSFRFGASCGSANVYSRGLATREKIDSFYETTKVRKISD</sequence>
<dbReference type="EMBL" id="JALBUR010000010">
    <property type="protein sequence ID" value="MDX8419514.1"/>
    <property type="molecule type" value="Genomic_DNA"/>
</dbReference>
<dbReference type="InterPro" id="IPR029056">
    <property type="entry name" value="Ribokinase-like"/>
</dbReference>
<keyword evidence="5 6" id="KW-0067">ATP-binding</keyword>
<comment type="similarity">
    <text evidence="1">Belongs to the carbohydrate kinase pfkB family.</text>
</comment>
<dbReference type="InterPro" id="IPR011611">
    <property type="entry name" value="PfkB_dom"/>
</dbReference>
<dbReference type="PANTHER" id="PTHR46566:SF1">
    <property type="entry name" value="1-PHOSPHOFRUCTOKINASE"/>
    <property type="match status" value="1"/>
</dbReference>
<organism evidence="8 9">
    <name type="scientific">Grylomicrobium aquisgranensis</name>
    <dbReference type="NCBI Taxonomy" id="2926318"/>
    <lineage>
        <taxon>Bacteria</taxon>
        <taxon>Bacillati</taxon>
        <taxon>Bacillota</taxon>
        <taxon>Erysipelotrichia</taxon>
        <taxon>Erysipelotrichales</taxon>
        <taxon>Erysipelotrichaceae</taxon>
        <taxon>Grylomicrobium</taxon>
    </lineage>
</organism>
<evidence type="ECO:0000256" key="6">
    <source>
        <dbReference type="PIRNR" id="PIRNR000535"/>
    </source>
</evidence>
<evidence type="ECO:0000256" key="3">
    <source>
        <dbReference type="ARBA" id="ARBA00022741"/>
    </source>
</evidence>
<accession>A0AB35U3L2</accession>
<dbReference type="NCBIfam" id="TIGR03168">
    <property type="entry name" value="1-PFK"/>
    <property type="match status" value="1"/>
</dbReference>
<evidence type="ECO:0000313" key="8">
    <source>
        <dbReference type="EMBL" id="MDX8419514.1"/>
    </source>
</evidence>
<name>A0AB35U3L2_9FIRM</name>
<dbReference type="SUPFAM" id="SSF53613">
    <property type="entry name" value="Ribokinase-like"/>
    <property type="match status" value="1"/>
</dbReference>
<protein>
    <recommendedName>
        <fullName evidence="6">Tagatose-6-phosphate kinase</fullName>
        <ecNumber evidence="6">2.7.1.144</ecNumber>
    </recommendedName>
</protein>
<dbReference type="GO" id="GO:0008443">
    <property type="term" value="F:phosphofructokinase activity"/>
    <property type="evidence" value="ECO:0007669"/>
    <property type="project" value="TreeGrafter"/>
</dbReference>
<evidence type="ECO:0000259" key="7">
    <source>
        <dbReference type="Pfam" id="PF00294"/>
    </source>
</evidence>
<proteinExistence type="inferred from homology"/>
<dbReference type="AlphaFoldDB" id="A0AB35U3L2"/>
<dbReference type="PANTHER" id="PTHR46566">
    <property type="entry name" value="1-PHOSPHOFRUCTOKINASE-RELATED"/>
    <property type="match status" value="1"/>
</dbReference>
<evidence type="ECO:0000313" key="9">
    <source>
        <dbReference type="Proteomes" id="UP001286174"/>
    </source>
</evidence>
<comment type="pathway">
    <text evidence="6">Carbohydrate metabolism; D-tagatose 6-phosphate degradation; D-glyceraldehyde 3-phosphate and glycerone phosphate from D-tagatose 6-phosphate: step 1/2.</text>
</comment>
<dbReference type="GO" id="GO:0005988">
    <property type="term" value="P:lactose metabolic process"/>
    <property type="evidence" value="ECO:0007669"/>
    <property type="project" value="UniProtKB-KW"/>
</dbReference>
<dbReference type="Pfam" id="PF00294">
    <property type="entry name" value="PfkB"/>
    <property type="match status" value="1"/>
</dbReference>
<comment type="caution">
    <text evidence="8">The sequence shown here is derived from an EMBL/GenBank/DDBJ whole genome shotgun (WGS) entry which is preliminary data.</text>
</comment>
<dbReference type="PIRSF" id="PIRSF000535">
    <property type="entry name" value="1PFK/6PFK/LacC"/>
    <property type="match status" value="1"/>
</dbReference>
<feature type="domain" description="Carbohydrate kinase PfkB" evidence="7">
    <location>
        <begin position="25"/>
        <end position="290"/>
    </location>
</feature>
<keyword evidence="4" id="KW-0418">Kinase</keyword>
<evidence type="ECO:0000256" key="1">
    <source>
        <dbReference type="ARBA" id="ARBA00005380"/>
    </source>
</evidence>
<keyword evidence="6" id="KW-0423">Lactose metabolism</keyword>
<gene>
    <name evidence="8" type="ORF">MOZ60_05320</name>
</gene>
<dbReference type="PROSITE" id="PS00583">
    <property type="entry name" value="PFKB_KINASES_1"/>
    <property type="match status" value="1"/>
</dbReference>
<keyword evidence="2 6" id="KW-0808">Transferase</keyword>
<keyword evidence="9" id="KW-1185">Reference proteome</keyword>
<dbReference type="Proteomes" id="UP001286174">
    <property type="component" value="Unassembled WGS sequence"/>
</dbReference>
<dbReference type="EC" id="2.7.1.144" evidence="6"/>
<dbReference type="Gene3D" id="3.40.1190.20">
    <property type="match status" value="1"/>
</dbReference>
<comment type="catalytic activity">
    <reaction evidence="6">
        <text>D-tagatofuranose 6-phosphate + ATP = D-tagatofuranose 1,6-bisphosphate + ADP + H(+)</text>
        <dbReference type="Rhea" id="RHEA:12420"/>
        <dbReference type="ChEBI" id="CHEBI:15378"/>
        <dbReference type="ChEBI" id="CHEBI:30616"/>
        <dbReference type="ChEBI" id="CHEBI:58694"/>
        <dbReference type="ChEBI" id="CHEBI:58695"/>
        <dbReference type="ChEBI" id="CHEBI:456216"/>
        <dbReference type="EC" id="2.7.1.144"/>
    </reaction>
</comment>
<keyword evidence="3 6" id="KW-0547">Nucleotide-binding</keyword>
<reference evidence="8 9" key="1">
    <citation type="submission" date="2022-03" db="EMBL/GenBank/DDBJ databases">
        <title>Novel taxa within the pig intestine.</title>
        <authorList>
            <person name="Wylensek D."/>
            <person name="Bishof K."/>
            <person name="Afrizal A."/>
            <person name="Clavel T."/>
        </authorList>
    </citation>
    <scope>NUCLEOTIDE SEQUENCE [LARGE SCALE GENOMIC DNA]</scope>
    <source>
        <strain evidence="8 9">CLA-KB-P133</strain>
    </source>
</reference>
<dbReference type="GO" id="GO:0009024">
    <property type="term" value="F:tagatose-6-phosphate kinase activity"/>
    <property type="evidence" value="ECO:0007669"/>
    <property type="project" value="UniProtKB-EC"/>
</dbReference>
<comment type="similarity">
    <text evidence="6">Belongs to the carbohydrate kinase PfkB family. LacC subfamily.</text>
</comment>
<evidence type="ECO:0000256" key="5">
    <source>
        <dbReference type="ARBA" id="ARBA00022840"/>
    </source>
</evidence>
<dbReference type="CDD" id="cd01164">
    <property type="entry name" value="FruK_PfkB_like"/>
    <property type="match status" value="1"/>
</dbReference>
<dbReference type="InterPro" id="IPR002173">
    <property type="entry name" value="Carboh/pur_kinase_PfkB_CS"/>
</dbReference>
<evidence type="ECO:0000256" key="4">
    <source>
        <dbReference type="ARBA" id="ARBA00022777"/>
    </source>
</evidence>
<dbReference type="GO" id="GO:0005829">
    <property type="term" value="C:cytosol"/>
    <property type="evidence" value="ECO:0007669"/>
    <property type="project" value="TreeGrafter"/>
</dbReference>